<organism evidence="3 4">
    <name type="scientific">Streptomyces halobius</name>
    <dbReference type="NCBI Taxonomy" id="2879846"/>
    <lineage>
        <taxon>Bacteria</taxon>
        <taxon>Bacillati</taxon>
        <taxon>Actinomycetota</taxon>
        <taxon>Actinomycetes</taxon>
        <taxon>Kitasatosporales</taxon>
        <taxon>Streptomycetaceae</taxon>
        <taxon>Streptomyces</taxon>
    </lineage>
</organism>
<feature type="domain" description="HTH cro/C1-type" evidence="2">
    <location>
        <begin position="68"/>
        <end position="140"/>
    </location>
</feature>
<evidence type="ECO:0000256" key="1">
    <source>
        <dbReference type="SAM" id="MobiDB-lite"/>
    </source>
</evidence>
<evidence type="ECO:0000259" key="2">
    <source>
        <dbReference type="SMART" id="SM00530"/>
    </source>
</evidence>
<sequence>MTVELTMPQATATRERTGEPSVNRTVNRTGERTVNKTVFGAGEGNRTGEGTAAPRAGDAVRRAELAAFLRSRRERITPEQVGLPRGSRRRTPGLRREEVAHLAAVGVTWYTWIEQARDIQVSPQVLDAVARALLLDRAERRHLFALAGAVDPLPGTECTGVPRELLQILHQLAPFPAVVQNSRFDILAYNSTYGQLHCGLDALPEEDRNCMWLAFTHPEYRASMGDPDSTVRLMAAKFRASMAEHVAEPAWKALVARLSEASPEFRGIWARHEVVRPVIGTKVVRNAKVGTLELSATSLWTGPNPGPKLLSYTPVDETSRERLERLQELANAQG</sequence>
<gene>
    <name evidence="3" type="ORF">K9S39_29745</name>
</gene>
<dbReference type="InterPro" id="IPR010982">
    <property type="entry name" value="Lambda_DNA-bd_dom_sf"/>
</dbReference>
<dbReference type="Gene3D" id="3.30.450.180">
    <property type="match status" value="1"/>
</dbReference>
<dbReference type="PANTHER" id="PTHR35010:SF2">
    <property type="entry name" value="BLL4672 PROTEIN"/>
    <property type="match status" value="1"/>
</dbReference>
<dbReference type="InterPro" id="IPR041413">
    <property type="entry name" value="MLTR_LBD"/>
</dbReference>
<reference evidence="3" key="1">
    <citation type="submission" date="2021-10" db="EMBL/GenBank/DDBJ databases">
        <title>Streptomyces nigrumlapis sp.nov.,an antimicrobial producing actinobacterium isolated from Black Gobi rocks.</title>
        <authorList>
            <person name="Wen Y."/>
            <person name="Zhang W."/>
            <person name="Liu X.G."/>
        </authorList>
    </citation>
    <scope>NUCLEOTIDE SEQUENCE</scope>
    <source>
        <strain evidence="3">ST13-2-2</strain>
    </source>
</reference>
<proteinExistence type="predicted"/>
<protein>
    <submittedName>
        <fullName evidence="3">Helix-turn-helix transcriptional regulator</fullName>
    </submittedName>
</protein>
<dbReference type="Proteomes" id="UP000830115">
    <property type="component" value="Chromosome"/>
</dbReference>
<evidence type="ECO:0000313" key="4">
    <source>
        <dbReference type="Proteomes" id="UP000830115"/>
    </source>
</evidence>
<evidence type="ECO:0000313" key="3">
    <source>
        <dbReference type="EMBL" id="UQA95483.1"/>
    </source>
</evidence>
<dbReference type="Gene3D" id="1.10.260.40">
    <property type="entry name" value="lambda repressor-like DNA-binding domains"/>
    <property type="match status" value="1"/>
</dbReference>
<dbReference type="InterPro" id="IPR001387">
    <property type="entry name" value="Cro/C1-type_HTH"/>
</dbReference>
<dbReference type="Pfam" id="PF13560">
    <property type="entry name" value="HTH_31"/>
    <property type="match status" value="1"/>
</dbReference>
<dbReference type="Pfam" id="PF17765">
    <property type="entry name" value="MLTR_LBD"/>
    <property type="match status" value="1"/>
</dbReference>
<keyword evidence="4" id="KW-1185">Reference proteome</keyword>
<dbReference type="SMART" id="SM00530">
    <property type="entry name" value="HTH_XRE"/>
    <property type="match status" value="1"/>
</dbReference>
<name>A0ABY4MCP0_9ACTN</name>
<accession>A0ABY4MCP0</accession>
<feature type="region of interest" description="Disordered" evidence="1">
    <location>
        <begin position="1"/>
        <end position="24"/>
    </location>
</feature>
<dbReference type="EMBL" id="CP086322">
    <property type="protein sequence ID" value="UQA95483.1"/>
    <property type="molecule type" value="Genomic_DNA"/>
</dbReference>
<dbReference type="RefSeq" id="WP_248866397.1">
    <property type="nucleotide sequence ID" value="NZ_CP086322.1"/>
</dbReference>
<dbReference type="PANTHER" id="PTHR35010">
    <property type="entry name" value="BLL4672 PROTEIN-RELATED"/>
    <property type="match status" value="1"/>
</dbReference>